<sequence length="730" mass="79378">MEQGTRLDSTRMSAAQDIRDDAGEDHALDAAVAALLTAPSAKADAPEPDHELLRLGVEFDAAHAAWLDAVEANREPTERFTAFIDAAKATGGPTIKELEAAWALPGVTEANHRDDEAFAVVTDLGLEILKMPATSLAGLAVHARAVIPNVWVLGDYEQDAELGDREDLPEKPVRALIQSALSLAGVDWKGRPAASPLSVAVTPPPAPSSEPEVDWDKPPEGFMAYPAGEPTSFINIALGIRVEAERLHAIALREVARRASADDCPEYARAGRLDQLRRRFRVAELDRVANPERAIPTEMIAANGTVYYEDAAGKAHRRPVTDWISFMAQRMAGVARREMARQFNAGAVQDQDANGAFYDDLRCSHRLDALHDLAFRPNKVFEAARECAVGSAPLSPRVVGAPTPDPILDLIERHRQAYAEWVPFMEVTTELVDGTPEYARAEADESGPKDRERAAYAMVLTARPISLAGLIAWASYLPQALASNSVDPDEDGSQALASLCDAVLSLVPITASHPAEHPDAALIALGVELEAADARMKVADADCDARADVVFAAMPERPSALVFRESDRPFNLQCDGRYIADLEGTPIDRGDIEWMTRRPACHEIKRPVRPGERAWHDFPGHVLDVVPWPEAQARIDEIVSTWKAWDSAKDAVNEAHGLLEAEARCTAADSALKSVLDRMAALPARTVEGMHIKLRAFQDAVPHMRGANWGELMLRSLMRDAGVALPEMEA</sequence>
<organism evidence="2 3">
    <name type="scientific">Methylobacterium gossipiicola</name>
    <dbReference type="NCBI Taxonomy" id="582675"/>
    <lineage>
        <taxon>Bacteria</taxon>
        <taxon>Pseudomonadati</taxon>
        <taxon>Pseudomonadota</taxon>
        <taxon>Alphaproteobacteria</taxon>
        <taxon>Hyphomicrobiales</taxon>
        <taxon>Methylobacteriaceae</taxon>
        <taxon>Methylobacterium</taxon>
    </lineage>
</organism>
<evidence type="ECO:0000313" key="2">
    <source>
        <dbReference type="EMBL" id="SFH04799.1"/>
    </source>
</evidence>
<proteinExistence type="predicted"/>
<name>A0A1I2WW05_9HYPH</name>
<dbReference type="AlphaFoldDB" id="A0A1I2WW05"/>
<evidence type="ECO:0000256" key="1">
    <source>
        <dbReference type="SAM" id="MobiDB-lite"/>
    </source>
</evidence>
<evidence type="ECO:0000313" key="3">
    <source>
        <dbReference type="Proteomes" id="UP000199229"/>
    </source>
</evidence>
<gene>
    <name evidence="2" type="ORF">SAMN05192565_12735</name>
</gene>
<protein>
    <submittedName>
        <fullName evidence="2">Uncharacterized protein</fullName>
    </submittedName>
</protein>
<dbReference type="STRING" id="582675.SAMN05192565_12735"/>
<accession>A0A1I2WW05</accession>
<dbReference type="RefSeq" id="WP_091974649.1">
    <property type="nucleotide sequence ID" value="NZ_FOPM01000027.1"/>
</dbReference>
<dbReference type="OrthoDB" id="8001445at2"/>
<dbReference type="EMBL" id="FOPM01000027">
    <property type="protein sequence ID" value="SFH04799.1"/>
    <property type="molecule type" value="Genomic_DNA"/>
</dbReference>
<keyword evidence="3" id="KW-1185">Reference proteome</keyword>
<feature type="region of interest" description="Disordered" evidence="1">
    <location>
        <begin position="197"/>
        <end position="216"/>
    </location>
</feature>
<dbReference type="Proteomes" id="UP000199229">
    <property type="component" value="Unassembled WGS sequence"/>
</dbReference>
<reference evidence="3" key="1">
    <citation type="submission" date="2016-10" db="EMBL/GenBank/DDBJ databases">
        <authorList>
            <person name="Varghese N."/>
            <person name="Submissions S."/>
        </authorList>
    </citation>
    <scope>NUCLEOTIDE SEQUENCE [LARGE SCALE GENOMIC DNA]</scope>
    <source>
        <strain evidence="3">Gh-105</strain>
    </source>
</reference>